<accession>A0A0A9FZ47</accession>
<feature type="region of interest" description="Disordered" evidence="1">
    <location>
        <begin position="1"/>
        <end position="30"/>
    </location>
</feature>
<protein>
    <submittedName>
        <fullName evidence="2">Uncharacterized protein</fullName>
    </submittedName>
</protein>
<name>A0A0A9FZ47_ARUDO</name>
<organism evidence="2">
    <name type="scientific">Arundo donax</name>
    <name type="common">Giant reed</name>
    <name type="synonym">Donax arundinaceus</name>
    <dbReference type="NCBI Taxonomy" id="35708"/>
    <lineage>
        <taxon>Eukaryota</taxon>
        <taxon>Viridiplantae</taxon>
        <taxon>Streptophyta</taxon>
        <taxon>Embryophyta</taxon>
        <taxon>Tracheophyta</taxon>
        <taxon>Spermatophyta</taxon>
        <taxon>Magnoliopsida</taxon>
        <taxon>Liliopsida</taxon>
        <taxon>Poales</taxon>
        <taxon>Poaceae</taxon>
        <taxon>PACMAD clade</taxon>
        <taxon>Arundinoideae</taxon>
        <taxon>Arundineae</taxon>
        <taxon>Arundo</taxon>
    </lineage>
</organism>
<dbReference type="EMBL" id="GBRH01184273">
    <property type="protein sequence ID" value="JAE13623.1"/>
    <property type="molecule type" value="Transcribed_RNA"/>
</dbReference>
<dbReference type="AlphaFoldDB" id="A0A0A9FZ47"/>
<reference evidence="2" key="2">
    <citation type="journal article" date="2015" name="Data Brief">
        <title>Shoot transcriptome of the giant reed, Arundo donax.</title>
        <authorList>
            <person name="Barrero R.A."/>
            <person name="Guerrero F.D."/>
            <person name="Moolhuijzen P."/>
            <person name="Goolsby J.A."/>
            <person name="Tidwell J."/>
            <person name="Bellgard S.E."/>
            <person name="Bellgard M.I."/>
        </authorList>
    </citation>
    <scope>NUCLEOTIDE SEQUENCE</scope>
    <source>
        <tissue evidence="2">Shoot tissue taken approximately 20 cm above the soil surface</tissue>
    </source>
</reference>
<proteinExistence type="predicted"/>
<reference evidence="2" key="1">
    <citation type="submission" date="2014-09" db="EMBL/GenBank/DDBJ databases">
        <authorList>
            <person name="Magalhaes I.L.F."/>
            <person name="Oliveira U."/>
            <person name="Santos F.R."/>
            <person name="Vidigal T.H.D.A."/>
            <person name="Brescovit A.D."/>
            <person name="Santos A.J."/>
        </authorList>
    </citation>
    <scope>NUCLEOTIDE SEQUENCE</scope>
    <source>
        <tissue evidence="2">Shoot tissue taken approximately 20 cm above the soil surface</tissue>
    </source>
</reference>
<evidence type="ECO:0000313" key="2">
    <source>
        <dbReference type="EMBL" id="JAE13623.1"/>
    </source>
</evidence>
<sequence>MLILLDGEDGSASVEQRGGERPSARPDLEHDVPLLHPRRRHQLLVHLRV</sequence>
<evidence type="ECO:0000256" key="1">
    <source>
        <dbReference type="SAM" id="MobiDB-lite"/>
    </source>
</evidence>
<feature type="compositionally biased region" description="Basic and acidic residues" evidence="1">
    <location>
        <begin position="17"/>
        <end position="30"/>
    </location>
</feature>